<evidence type="ECO:0000256" key="1">
    <source>
        <dbReference type="ARBA" id="ARBA00021932"/>
    </source>
</evidence>
<dbReference type="InterPro" id="IPR001272">
    <property type="entry name" value="PEP_carboxykinase_ATP"/>
</dbReference>
<dbReference type="SUPFAM" id="SSF68923">
    <property type="entry name" value="PEP carboxykinase N-terminal domain"/>
    <property type="match status" value="1"/>
</dbReference>
<keyword evidence="2" id="KW-0312">Gluconeogenesis</keyword>
<gene>
    <name evidence="4" type="primary">PCK1_3</name>
    <name evidence="4" type="ORF">K7432_016748</name>
</gene>
<dbReference type="InterPro" id="IPR008210">
    <property type="entry name" value="PEP_carboxykinase_N"/>
</dbReference>
<evidence type="ECO:0000313" key="4">
    <source>
        <dbReference type="EMBL" id="KAK9759827.1"/>
    </source>
</evidence>
<protein>
    <recommendedName>
        <fullName evidence="1">Phosphoenolpyruvate carboxykinase (ATP)</fullName>
    </recommendedName>
</protein>
<dbReference type="Gene3D" id="3.40.449.10">
    <property type="entry name" value="Phosphoenolpyruvate Carboxykinase, domain 1"/>
    <property type="match status" value="1"/>
</dbReference>
<dbReference type="Pfam" id="PF01293">
    <property type="entry name" value="PEPCK_ATP"/>
    <property type="match status" value="1"/>
</dbReference>
<comment type="caution">
    <text evidence="4">The sequence shown here is derived from an EMBL/GenBank/DDBJ whole genome shotgun (WGS) entry which is preliminary data.</text>
</comment>
<keyword evidence="4" id="KW-0456">Lyase</keyword>
<proteinExistence type="predicted"/>
<accession>A0ABR2WEA0</accession>
<keyword evidence="3" id="KW-0210">Decarboxylase</keyword>
<evidence type="ECO:0000256" key="2">
    <source>
        <dbReference type="ARBA" id="ARBA00022432"/>
    </source>
</evidence>
<name>A0ABR2WEA0_9FUNG</name>
<dbReference type="PANTHER" id="PTHR30031:SF0">
    <property type="entry name" value="PHOSPHOENOLPYRUVATE CARBOXYKINASE (ATP)"/>
    <property type="match status" value="1"/>
</dbReference>
<dbReference type="GO" id="GO:0004612">
    <property type="term" value="F:phosphoenolpyruvate carboxykinase (ATP) activity"/>
    <property type="evidence" value="ECO:0007669"/>
    <property type="project" value="UniProtKB-EC"/>
</dbReference>
<reference evidence="4 5" key="1">
    <citation type="submission" date="2023-04" db="EMBL/GenBank/DDBJ databases">
        <title>Genome of Basidiobolus ranarum AG-B5.</title>
        <authorList>
            <person name="Stajich J.E."/>
            <person name="Carter-House D."/>
            <person name="Gryganskyi A."/>
        </authorList>
    </citation>
    <scope>NUCLEOTIDE SEQUENCE [LARGE SCALE GENOMIC DNA]</scope>
    <source>
        <strain evidence="4 5">AG-B5</strain>
    </source>
</reference>
<dbReference type="PANTHER" id="PTHR30031">
    <property type="entry name" value="PHOSPHOENOLPYRUVATE CARBOXYKINASE ATP"/>
    <property type="match status" value="1"/>
</dbReference>
<keyword evidence="5" id="KW-1185">Reference proteome</keyword>
<evidence type="ECO:0000313" key="5">
    <source>
        <dbReference type="Proteomes" id="UP001479436"/>
    </source>
</evidence>
<sequence>MAFTLSNTSGIDTNKLVLRNLSVAKLYEHALQYEKGTYLSSAGAIITSSGKKTGRSPNDKRIVEEKSTSGDIWWGPVNIPLEDRVFSINHERAVD</sequence>
<feature type="non-terminal residue" evidence="4">
    <location>
        <position position="95"/>
    </location>
</feature>
<dbReference type="EMBL" id="JASJQH010002973">
    <property type="protein sequence ID" value="KAK9759827.1"/>
    <property type="molecule type" value="Genomic_DNA"/>
</dbReference>
<organism evidence="4 5">
    <name type="scientific">Basidiobolus ranarum</name>
    <dbReference type="NCBI Taxonomy" id="34480"/>
    <lineage>
        <taxon>Eukaryota</taxon>
        <taxon>Fungi</taxon>
        <taxon>Fungi incertae sedis</taxon>
        <taxon>Zoopagomycota</taxon>
        <taxon>Entomophthoromycotina</taxon>
        <taxon>Basidiobolomycetes</taxon>
        <taxon>Basidiobolales</taxon>
        <taxon>Basidiobolaceae</taxon>
        <taxon>Basidiobolus</taxon>
    </lineage>
</organism>
<evidence type="ECO:0000256" key="3">
    <source>
        <dbReference type="ARBA" id="ARBA00022793"/>
    </source>
</evidence>
<dbReference type="Proteomes" id="UP001479436">
    <property type="component" value="Unassembled WGS sequence"/>
</dbReference>